<organism evidence="5 6">
    <name type="scientific">Streptomyces mesophilus</name>
    <dbReference type="NCBI Taxonomy" id="1775132"/>
    <lineage>
        <taxon>Bacteria</taxon>
        <taxon>Bacillati</taxon>
        <taxon>Actinomycetota</taxon>
        <taxon>Actinomycetes</taxon>
        <taxon>Kitasatosporales</taxon>
        <taxon>Streptomycetaceae</taxon>
        <taxon>Streptomyces</taxon>
    </lineage>
</organism>
<dbReference type="Pfam" id="PF01648">
    <property type="entry name" value="ACPS"/>
    <property type="match status" value="1"/>
</dbReference>
<sequence>MRVGRVIDTSPFGAAPLPTAPPKDPEVWAVRGLAGYAPVLDADEHRRAAALRREADREIYVAAHTALRVVIGACLGEDPLAVRFTREDCPGCGGPHGRPALAGTYGRHEAVGPQAHPESDVAPPLHFSLSHTHGLALIALAATPVGVDVEALPGARAVADVAGTLHPDERGFLAQLPAEERPFAFARCWTRKEAYLKGTGEGLGGGGFARTVVGAAAHPLPLPGWTLTDVRVPDGYAAAIAVRD</sequence>
<accession>A0A6G4XP90</accession>
<dbReference type="PANTHER" id="PTHR12215:SF10">
    <property type="entry name" value="L-AMINOADIPATE-SEMIALDEHYDE DEHYDROGENASE-PHOSPHOPANTETHEINYL TRANSFERASE"/>
    <property type="match status" value="1"/>
</dbReference>
<dbReference type="GO" id="GO:0000287">
    <property type="term" value="F:magnesium ion binding"/>
    <property type="evidence" value="ECO:0007669"/>
    <property type="project" value="InterPro"/>
</dbReference>
<protein>
    <submittedName>
        <fullName evidence="5">4'-phosphopantetheinyl transferase superfamily protein</fullName>
    </submittedName>
</protein>
<dbReference type="GO" id="GO:0005829">
    <property type="term" value="C:cytosol"/>
    <property type="evidence" value="ECO:0007669"/>
    <property type="project" value="TreeGrafter"/>
</dbReference>
<reference evidence="5 6" key="1">
    <citation type="submission" date="2020-02" db="EMBL/GenBank/DDBJ databases">
        <title>Whole-genome analyses of novel actinobacteria.</title>
        <authorList>
            <person name="Sahin N."/>
            <person name="Tokatli A."/>
        </authorList>
    </citation>
    <scope>NUCLEOTIDE SEQUENCE [LARGE SCALE GENOMIC DNA]</scope>
    <source>
        <strain evidence="5 6">YC504</strain>
    </source>
</reference>
<gene>
    <name evidence="5" type="ORF">G6045_22610</name>
</gene>
<keyword evidence="2 5" id="KW-0808">Transferase</keyword>
<dbReference type="SUPFAM" id="SSF56214">
    <property type="entry name" value="4'-phosphopantetheinyl transferase"/>
    <property type="match status" value="2"/>
</dbReference>
<feature type="domain" description="4'-phosphopantetheinyl transferase" evidence="4">
    <location>
        <begin position="144"/>
        <end position="204"/>
    </location>
</feature>
<dbReference type="AlphaFoldDB" id="A0A6G4XP90"/>
<dbReference type="PANTHER" id="PTHR12215">
    <property type="entry name" value="PHOSPHOPANTETHEINE TRANSFERASE"/>
    <property type="match status" value="1"/>
</dbReference>
<evidence type="ECO:0000313" key="5">
    <source>
        <dbReference type="EMBL" id="NGO78431.1"/>
    </source>
</evidence>
<dbReference type="InterPro" id="IPR037143">
    <property type="entry name" value="4-PPantetheinyl_Trfase_dom_sf"/>
</dbReference>
<evidence type="ECO:0000256" key="1">
    <source>
        <dbReference type="ARBA" id="ARBA00010990"/>
    </source>
</evidence>
<proteinExistence type="inferred from homology"/>
<dbReference type="EMBL" id="JAAKZW010000102">
    <property type="protein sequence ID" value="NGO78431.1"/>
    <property type="molecule type" value="Genomic_DNA"/>
</dbReference>
<dbReference type="Gene3D" id="3.90.470.20">
    <property type="entry name" value="4'-phosphopantetheinyl transferase domain"/>
    <property type="match status" value="1"/>
</dbReference>
<comment type="caution">
    <text evidence="5">The sequence shown here is derived from an EMBL/GenBank/DDBJ whole genome shotgun (WGS) entry which is preliminary data.</text>
</comment>
<evidence type="ECO:0000259" key="4">
    <source>
        <dbReference type="Pfam" id="PF01648"/>
    </source>
</evidence>
<evidence type="ECO:0000256" key="3">
    <source>
        <dbReference type="SAM" id="MobiDB-lite"/>
    </source>
</evidence>
<dbReference type="GO" id="GO:0019878">
    <property type="term" value="P:lysine biosynthetic process via aminoadipic acid"/>
    <property type="evidence" value="ECO:0007669"/>
    <property type="project" value="TreeGrafter"/>
</dbReference>
<feature type="region of interest" description="Disordered" evidence="3">
    <location>
        <begin position="1"/>
        <end position="24"/>
    </location>
</feature>
<dbReference type="Proteomes" id="UP000481109">
    <property type="component" value="Unassembled WGS sequence"/>
</dbReference>
<comment type="similarity">
    <text evidence="1">Belongs to the P-Pant transferase superfamily. Gsp/Sfp/HetI/AcpT family.</text>
</comment>
<name>A0A6G4XP90_9ACTN</name>
<evidence type="ECO:0000256" key="2">
    <source>
        <dbReference type="ARBA" id="ARBA00022679"/>
    </source>
</evidence>
<dbReference type="GO" id="GO:0008897">
    <property type="term" value="F:holo-[acyl-carrier-protein] synthase activity"/>
    <property type="evidence" value="ECO:0007669"/>
    <property type="project" value="InterPro"/>
</dbReference>
<keyword evidence="6" id="KW-1185">Reference proteome</keyword>
<dbReference type="InterPro" id="IPR050559">
    <property type="entry name" value="P-Pant_transferase_sf"/>
</dbReference>
<dbReference type="InterPro" id="IPR008278">
    <property type="entry name" value="4-PPantetheinyl_Trfase_dom"/>
</dbReference>
<evidence type="ECO:0000313" key="6">
    <source>
        <dbReference type="Proteomes" id="UP000481109"/>
    </source>
</evidence>